<accession>A0ABN8IGN6</accession>
<name>A0ABN8IGN6_9NEOP</name>
<dbReference type="Proteomes" id="UP000837857">
    <property type="component" value="Chromosome 24"/>
</dbReference>
<proteinExistence type="predicted"/>
<reference evidence="1" key="1">
    <citation type="submission" date="2022-03" db="EMBL/GenBank/DDBJ databases">
        <authorList>
            <person name="Martin H S."/>
        </authorList>
    </citation>
    <scope>NUCLEOTIDE SEQUENCE</scope>
</reference>
<protein>
    <submittedName>
        <fullName evidence="1">Uncharacterized protein</fullName>
    </submittedName>
</protein>
<evidence type="ECO:0000313" key="1">
    <source>
        <dbReference type="EMBL" id="CAH2056997.1"/>
    </source>
</evidence>
<dbReference type="EMBL" id="OW152836">
    <property type="protein sequence ID" value="CAH2056997.1"/>
    <property type="molecule type" value="Genomic_DNA"/>
</dbReference>
<feature type="non-terminal residue" evidence="1">
    <location>
        <position position="72"/>
    </location>
</feature>
<sequence>MGNEGETPKSTAAASICSAIQQPAAMREDKFTKLANTTVNRKTAQNEASCVTTGACSEPCFHMRCTATGCGE</sequence>
<keyword evidence="2" id="KW-1185">Reference proteome</keyword>
<evidence type="ECO:0000313" key="2">
    <source>
        <dbReference type="Proteomes" id="UP000837857"/>
    </source>
</evidence>
<gene>
    <name evidence="1" type="ORF">IPOD504_LOCUS9918</name>
</gene>
<organism evidence="1 2">
    <name type="scientific">Iphiclides podalirius</name>
    <name type="common">scarce swallowtail</name>
    <dbReference type="NCBI Taxonomy" id="110791"/>
    <lineage>
        <taxon>Eukaryota</taxon>
        <taxon>Metazoa</taxon>
        <taxon>Ecdysozoa</taxon>
        <taxon>Arthropoda</taxon>
        <taxon>Hexapoda</taxon>
        <taxon>Insecta</taxon>
        <taxon>Pterygota</taxon>
        <taxon>Neoptera</taxon>
        <taxon>Endopterygota</taxon>
        <taxon>Lepidoptera</taxon>
        <taxon>Glossata</taxon>
        <taxon>Ditrysia</taxon>
        <taxon>Papilionoidea</taxon>
        <taxon>Papilionidae</taxon>
        <taxon>Papilioninae</taxon>
        <taxon>Iphiclides</taxon>
    </lineage>
</organism>